<reference evidence="6" key="1">
    <citation type="submission" date="2018-05" db="EMBL/GenBank/DDBJ databases">
        <authorList>
            <person name="Lanie J.A."/>
            <person name="Ng W.-L."/>
            <person name="Kazmierczak K.M."/>
            <person name="Andrzejewski T.M."/>
            <person name="Davidsen T.M."/>
            <person name="Wayne K.J."/>
            <person name="Tettelin H."/>
            <person name="Glass J.I."/>
            <person name="Rusch D."/>
            <person name="Podicherti R."/>
            <person name="Tsui H.-C.T."/>
            <person name="Winkler M.E."/>
        </authorList>
    </citation>
    <scope>NUCLEOTIDE SEQUENCE</scope>
</reference>
<dbReference type="InterPro" id="IPR006674">
    <property type="entry name" value="HD_domain"/>
</dbReference>
<evidence type="ECO:0000259" key="5">
    <source>
        <dbReference type="PROSITE" id="PS51880"/>
    </source>
</evidence>
<dbReference type="PROSITE" id="PS51671">
    <property type="entry name" value="ACT"/>
    <property type="match status" value="1"/>
</dbReference>
<evidence type="ECO:0000259" key="4">
    <source>
        <dbReference type="PROSITE" id="PS51831"/>
    </source>
</evidence>
<dbReference type="CDD" id="cd04876">
    <property type="entry name" value="ACT_RelA-SpoT"/>
    <property type="match status" value="1"/>
</dbReference>
<dbReference type="EMBL" id="UINC01001426">
    <property type="protein sequence ID" value="SUZ80402.1"/>
    <property type="molecule type" value="Genomic_DNA"/>
</dbReference>
<dbReference type="PROSITE" id="PS51880">
    <property type="entry name" value="TGS"/>
    <property type="match status" value="1"/>
</dbReference>
<dbReference type="InterPro" id="IPR043519">
    <property type="entry name" value="NT_sf"/>
</dbReference>
<comment type="pathway">
    <text evidence="2">Purine metabolism.</text>
</comment>
<dbReference type="Pfam" id="PF13328">
    <property type="entry name" value="HD_4"/>
    <property type="match status" value="1"/>
</dbReference>
<dbReference type="InterPro" id="IPR012676">
    <property type="entry name" value="TGS-like"/>
</dbReference>
<evidence type="ECO:0000256" key="1">
    <source>
        <dbReference type="ARBA" id="ARBA00007476"/>
    </source>
</evidence>
<dbReference type="SUPFAM" id="SSF109604">
    <property type="entry name" value="HD-domain/PDEase-like"/>
    <property type="match status" value="1"/>
</dbReference>
<dbReference type="GO" id="GO:0005886">
    <property type="term" value="C:plasma membrane"/>
    <property type="evidence" value="ECO:0007669"/>
    <property type="project" value="TreeGrafter"/>
</dbReference>
<name>A0A381QM37_9ZZZZ</name>
<dbReference type="InterPro" id="IPR003607">
    <property type="entry name" value="HD/PDEase_dom"/>
</dbReference>
<dbReference type="FunFam" id="3.10.20.30:FF:000002">
    <property type="entry name" value="GTP pyrophosphokinase (RelA/SpoT)"/>
    <property type="match status" value="1"/>
</dbReference>
<dbReference type="InterPro" id="IPR004811">
    <property type="entry name" value="RelA/Spo_fam"/>
</dbReference>
<dbReference type="Gene3D" id="3.10.20.30">
    <property type="match status" value="1"/>
</dbReference>
<comment type="similarity">
    <text evidence="1">Belongs to the RelA/SpoT family.</text>
</comment>
<dbReference type="SUPFAM" id="SSF55021">
    <property type="entry name" value="ACT-like"/>
    <property type="match status" value="1"/>
</dbReference>
<sequence>MVIPKDTNGKTIKESLWKAYEFGTVRHQGQKRRSGKPYFSDHCLQVANILAKWKMDHITVMAGLLHDTLEDTDTTLKDLEDCFGEEITRLVDGVTKLGNIEFSNQQEKQAENFMKLLLSVAKDLRVIIIKFADRLHNMQTIEYMSKLKQRQIARETNDIYVPLAHRLGMASVKWELEDWVLQTLHKKSHLEINSKLKSTKRQRSRYINQVISPIKEELKKYQIQVDIYGRSKSHSSIYRKMIARGKTFEEIYDLFAIRIIVEKVEQCYLTLGVIHQVYSPIQERFKDFIAMPKSNGYQSIHTTLIGPRGHMVEIQIRTREMEQTAEIGVAAHWRYKEGKTISADLDSNVKWLRELVTILQNESSDPKEFMNLLKIDLFDDEIFVFTPKGDLIQLPLNACPIDFAFQIHTQVGLNCLGAKVNHKVIPLNTILKNGDMVEILTSKNQQPSYGWLKFVTTSKARTNISRFLWKNEKKESVKIGTEILGRTLRKLKQFKLLKTIKESYEICGYNSTEALLGAIGNGSITVRNIVKKIRPLNENVLEEAKEESTENFIDFARSSAKGIKLQGIKNLMVNFGKCCSPIPGDDMIGFITRGRGITVHQTSCKSLPLLSGDSDRLIPVEWNVSRKDLFAVQIKIVCEDRKGRLKEITECIAGENINITSVDAKVKDGVGITLFVIKINNLRQLDRVVRKLTKIDGIDYVERKGR</sequence>
<dbReference type="InterPro" id="IPR007685">
    <property type="entry name" value="RelA_SpoT"/>
</dbReference>
<dbReference type="PANTHER" id="PTHR21262">
    <property type="entry name" value="GUANOSINE-3',5'-BIS DIPHOSPHATE 3'-PYROPHOSPHOHYDROLASE"/>
    <property type="match status" value="1"/>
</dbReference>
<feature type="domain" description="TGS" evidence="5">
    <location>
        <begin position="380"/>
        <end position="441"/>
    </location>
</feature>
<dbReference type="CDD" id="cd00077">
    <property type="entry name" value="HDc"/>
    <property type="match status" value="1"/>
</dbReference>
<dbReference type="SUPFAM" id="SSF81301">
    <property type="entry name" value="Nucleotidyltransferase"/>
    <property type="match status" value="1"/>
</dbReference>
<accession>A0A381QM37</accession>
<dbReference type="SUPFAM" id="SSF81271">
    <property type="entry name" value="TGS-like"/>
    <property type="match status" value="1"/>
</dbReference>
<dbReference type="SMART" id="SM00954">
    <property type="entry name" value="RelA_SpoT"/>
    <property type="match status" value="1"/>
</dbReference>
<dbReference type="FunFam" id="1.10.3210.10:FF:000001">
    <property type="entry name" value="GTP pyrophosphokinase RelA"/>
    <property type="match status" value="1"/>
</dbReference>
<dbReference type="NCBIfam" id="TIGR00691">
    <property type="entry name" value="spoT_relA"/>
    <property type="match status" value="1"/>
</dbReference>
<dbReference type="CDD" id="cd01668">
    <property type="entry name" value="TGS_RSH"/>
    <property type="match status" value="1"/>
</dbReference>
<dbReference type="PROSITE" id="PS51831">
    <property type="entry name" value="HD"/>
    <property type="match status" value="1"/>
</dbReference>
<dbReference type="Gene3D" id="1.10.3210.10">
    <property type="entry name" value="Hypothetical protein af1432"/>
    <property type="match status" value="1"/>
</dbReference>
<dbReference type="InterPro" id="IPR045865">
    <property type="entry name" value="ACT-like_dom_sf"/>
</dbReference>
<dbReference type="FunFam" id="3.30.460.10:FF:000001">
    <property type="entry name" value="GTP pyrophosphokinase RelA"/>
    <property type="match status" value="1"/>
</dbReference>
<dbReference type="GO" id="GO:0015969">
    <property type="term" value="P:guanosine tetraphosphate metabolic process"/>
    <property type="evidence" value="ECO:0007669"/>
    <property type="project" value="InterPro"/>
</dbReference>
<dbReference type="PANTHER" id="PTHR21262:SF31">
    <property type="entry name" value="GTP PYROPHOSPHOKINASE"/>
    <property type="match status" value="1"/>
</dbReference>
<dbReference type="InterPro" id="IPR002912">
    <property type="entry name" value="ACT_dom"/>
</dbReference>
<dbReference type="Gene3D" id="3.30.460.10">
    <property type="entry name" value="Beta Polymerase, domain 2"/>
    <property type="match status" value="1"/>
</dbReference>
<dbReference type="Pfam" id="PF02824">
    <property type="entry name" value="TGS"/>
    <property type="match status" value="1"/>
</dbReference>
<dbReference type="Gene3D" id="3.30.70.260">
    <property type="match status" value="1"/>
</dbReference>
<dbReference type="InterPro" id="IPR033655">
    <property type="entry name" value="TGS_RelA/SpoT"/>
</dbReference>
<evidence type="ECO:0000259" key="3">
    <source>
        <dbReference type="PROSITE" id="PS51671"/>
    </source>
</evidence>
<dbReference type="Pfam" id="PF19296">
    <property type="entry name" value="RelA_AH_RIS"/>
    <property type="match status" value="1"/>
</dbReference>
<dbReference type="SMART" id="SM00471">
    <property type="entry name" value="HDc"/>
    <property type="match status" value="1"/>
</dbReference>
<dbReference type="InterPro" id="IPR004095">
    <property type="entry name" value="TGS"/>
</dbReference>
<dbReference type="CDD" id="cd05399">
    <property type="entry name" value="NT_Rel-Spo_like"/>
    <property type="match status" value="1"/>
</dbReference>
<gene>
    <name evidence="6" type="ORF">METZ01_LOCUS33256</name>
</gene>
<dbReference type="Pfam" id="PF13291">
    <property type="entry name" value="ACT_4"/>
    <property type="match status" value="1"/>
</dbReference>
<dbReference type="AlphaFoldDB" id="A0A381QM37"/>
<protein>
    <recommendedName>
        <fullName evidence="7">TGS domain-containing protein</fullName>
    </recommendedName>
</protein>
<evidence type="ECO:0008006" key="7">
    <source>
        <dbReference type="Google" id="ProtNLM"/>
    </source>
</evidence>
<proteinExistence type="inferred from homology"/>
<feature type="domain" description="ACT" evidence="3">
    <location>
        <begin position="633"/>
        <end position="706"/>
    </location>
</feature>
<dbReference type="InterPro" id="IPR045600">
    <property type="entry name" value="RelA/SpoT_AH_RIS"/>
</dbReference>
<feature type="domain" description="HD" evidence="4">
    <location>
        <begin position="39"/>
        <end position="138"/>
    </location>
</feature>
<organism evidence="6">
    <name type="scientific">marine metagenome</name>
    <dbReference type="NCBI Taxonomy" id="408172"/>
    <lineage>
        <taxon>unclassified sequences</taxon>
        <taxon>metagenomes</taxon>
        <taxon>ecological metagenomes</taxon>
    </lineage>
</organism>
<evidence type="ECO:0000313" key="6">
    <source>
        <dbReference type="EMBL" id="SUZ80402.1"/>
    </source>
</evidence>
<dbReference type="InterPro" id="IPR012675">
    <property type="entry name" value="Beta-grasp_dom_sf"/>
</dbReference>
<evidence type="ECO:0000256" key="2">
    <source>
        <dbReference type="ARBA" id="ARBA00025704"/>
    </source>
</evidence>
<dbReference type="Pfam" id="PF04607">
    <property type="entry name" value="RelA_SpoT"/>
    <property type="match status" value="1"/>
</dbReference>